<dbReference type="PANTHER" id="PTHR11271">
    <property type="entry name" value="GUANINE DEAMINASE"/>
    <property type="match status" value="1"/>
</dbReference>
<dbReference type="PANTHER" id="PTHR11271:SF6">
    <property type="entry name" value="GUANINE DEAMINASE"/>
    <property type="match status" value="1"/>
</dbReference>
<keyword evidence="3" id="KW-0378">Hydrolase</keyword>
<evidence type="ECO:0000313" key="7">
    <source>
        <dbReference type="Proteomes" id="UP001523565"/>
    </source>
</evidence>
<sequence>MKEEVKVLKGDICYSDKDRKLITVADGYLVYQGNQILGVYEALPIEYQGVPISDYTNKLIIPGLTDLHVHAPQYGFRGLQMDLELLEWLNTTTFVEEAKYQDLEYAKKAYTQFVNDLQKGGTTRACIFGTIHSEATKMLMELLDESGLVAYVGKVNMTRNSPDNLRETAEQSLRDTKQWVQEVGDKYTHVKPILTPRFIPSCDEETLHGLKAIQEEYKLPVQSHLSENRDEIRWVKELVPASTCYGDAYARTGLFGDEVPTIMAHCVYSTEEEIEMMKDRGVYVAHCPQSNTNLSSGIAPARLYLDKELKIGLGTDVAGGANLSIFRAMTDGIQVSKLYKVYVQPDQKPLTMEEAFYLGTYGGGSFFGKVGSFLPGFEMDALVLDESDIPHPQELTVKERLERFLYLSGDPGVKHKYVAGKQIR</sequence>
<dbReference type="RefSeq" id="WP_262070020.1">
    <property type="nucleotide sequence ID" value="NZ_JAMXOC010000024.1"/>
</dbReference>
<dbReference type="Gene3D" id="2.30.40.10">
    <property type="entry name" value="Urease, subunit C, domain 1"/>
    <property type="match status" value="1"/>
</dbReference>
<dbReference type="SUPFAM" id="SSF51338">
    <property type="entry name" value="Composite domain of metallo-dependent hydrolases"/>
    <property type="match status" value="2"/>
</dbReference>
<feature type="domain" description="Amidohydrolase-related" evidence="5">
    <location>
        <begin position="60"/>
        <end position="422"/>
    </location>
</feature>
<keyword evidence="7" id="KW-1185">Reference proteome</keyword>
<dbReference type="Proteomes" id="UP001523565">
    <property type="component" value="Unassembled WGS sequence"/>
</dbReference>
<protein>
    <submittedName>
        <fullName evidence="6">Amidohydrolase family protein</fullName>
    </submittedName>
</protein>
<evidence type="ECO:0000256" key="4">
    <source>
        <dbReference type="ARBA" id="ARBA00022833"/>
    </source>
</evidence>
<dbReference type="InterPro" id="IPR011059">
    <property type="entry name" value="Metal-dep_hydrolase_composite"/>
</dbReference>
<keyword evidence="4" id="KW-0862">Zinc</keyword>
<comment type="caution">
    <text evidence="6">The sequence shown here is derived from an EMBL/GenBank/DDBJ whole genome shotgun (WGS) entry which is preliminary data.</text>
</comment>
<dbReference type="Gene3D" id="3.20.20.140">
    <property type="entry name" value="Metal-dependent hydrolases"/>
    <property type="match status" value="1"/>
</dbReference>
<proteinExistence type="predicted"/>
<dbReference type="Pfam" id="PF01979">
    <property type="entry name" value="Amidohydro_1"/>
    <property type="match status" value="1"/>
</dbReference>
<reference evidence="6 7" key="1">
    <citation type="journal article" date="2022" name="Genome Biol. Evol.">
        <title>Host diet, physiology and behaviors set the stage for Lachnospiraceae cladogenesis.</title>
        <authorList>
            <person name="Vera-Ponce De Leon A."/>
            <person name="Schneider M."/>
            <person name="Jahnes B.C."/>
            <person name="Sadowski V."/>
            <person name="Camuy-Velez L.A."/>
            <person name="Duan J."/>
            <person name="Sabree Z.L."/>
        </authorList>
    </citation>
    <scope>NUCLEOTIDE SEQUENCE [LARGE SCALE GENOMIC DNA]</scope>
    <source>
        <strain evidence="6 7">PAL227</strain>
    </source>
</reference>
<evidence type="ECO:0000256" key="1">
    <source>
        <dbReference type="ARBA" id="ARBA00001947"/>
    </source>
</evidence>
<dbReference type="InterPro" id="IPR032466">
    <property type="entry name" value="Metal_Hydrolase"/>
</dbReference>
<dbReference type="SUPFAM" id="SSF51556">
    <property type="entry name" value="Metallo-dependent hydrolases"/>
    <property type="match status" value="1"/>
</dbReference>
<evidence type="ECO:0000256" key="2">
    <source>
        <dbReference type="ARBA" id="ARBA00022723"/>
    </source>
</evidence>
<dbReference type="InterPro" id="IPR006680">
    <property type="entry name" value="Amidohydro-rel"/>
</dbReference>
<organism evidence="6 7">
    <name type="scientific">Ohessyouella blattaphilus</name>
    <dbReference type="NCBI Taxonomy" id="2949333"/>
    <lineage>
        <taxon>Bacteria</taxon>
        <taxon>Bacillati</taxon>
        <taxon>Bacillota</taxon>
        <taxon>Clostridia</taxon>
        <taxon>Lachnospirales</taxon>
        <taxon>Lachnospiraceae</taxon>
        <taxon>Ohessyouella</taxon>
    </lineage>
</organism>
<gene>
    <name evidence="6" type="ORF">NK118_12865</name>
</gene>
<keyword evidence="2" id="KW-0479">Metal-binding</keyword>
<evidence type="ECO:0000256" key="3">
    <source>
        <dbReference type="ARBA" id="ARBA00022801"/>
    </source>
</evidence>
<dbReference type="InterPro" id="IPR051607">
    <property type="entry name" value="Metallo-dep_hydrolases"/>
</dbReference>
<name>A0ABT1EKC3_9FIRM</name>
<evidence type="ECO:0000259" key="5">
    <source>
        <dbReference type="Pfam" id="PF01979"/>
    </source>
</evidence>
<accession>A0ABT1EKC3</accession>
<comment type="cofactor">
    <cofactor evidence="1">
        <name>Zn(2+)</name>
        <dbReference type="ChEBI" id="CHEBI:29105"/>
    </cofactor>
</comment>
<dbReference type="EMBL" id="JAMZFV010000024">
    <property type="protein sequence ID" value="MCP1111140.1"/>
    <property type="molecule type" value="Genomic_DNA"/>
</dbReference>
<evidence type="ECO:0000313" key="6">
    <source>
        <dbReference type="EMBL" id="MCP1111140.1"/>
    </source>
</evidence>